<feature type="region of interest" description="Disordered" evidence="9">
    <location>
        <begin position="48"/>
        <end position="68"/>
    </location>
</feature>
<comment type="caution">
    <text evidence="11">The sequence shown here is derived from an EMBL/GenBank/DDBJ whole genome shotgun (WGS) entry which is preliminary data.</text>
</comment>
<evidence type="ECO:0000256" key="2">
    <source>
        <dbReference type="ARBA" id="ARBA00022448"/>
    </source>
</evidence>
<dbReference type="SUPFAM" id="SSF46626">
    <property type="entry name" value="Cytochrome c"/>
    <property type="match status" value="1"/>
</dbReference>
<feature type="domain" description="Cytochrome c" evidence="10">
    <location>
        <begin position="75"/>
        <end position="175"/>
    </location>
</feature>
<dbReference type="Pfam" id="PF00034">
    <property type="entry name" value="Cytochrom_C"/>
    <property type="match status" value="1"/>
</dbReference>
<accession>A0A8J7V4E3</accession>
<evidence type="ECO:0000256" key="3">
    <source>
        <dbReference type="ARBA" id="ARBA00022531"/>
    </source>
</evidence>
<keyword evidence="5 8" id="KW-0479">Metal-binding</keyword>
<dbReference type="InterPro" id="IPR002327">
    <property type="entry name" value="Cyt_c_1A/1B"/>
</dbReference>
<dbReference type="InterPro" id="IPR009056">
    <property type="entry name" value="Cyt_c-like_dom"/>
</dbReference>
<dbReference type="Gene3D" id="1.10.760.10">
    <property type="entry name" value="Cytochrome c-like domain"/>
    <property type="match status" value="1"/>
</dbReference>
<evidence type="ECO:0000259" key="10">
    <source>
        <dbReference type="PROSITE" id="PS51007"/>
    </source>
</evidence>
<keyword evidence="6" id="KW-0249">Electron transport</keyword>
<sequence>MAKDALFWNKIAGAVLTAGLMAMVVGEVSGILYHAEEPEEQIFTIGTGEQQAATTQQAPQEPAGPEPIAPLLASADPAAGETVARKCGSCHSFEKGGPNKVGPNLYNVVGAEIAHHEGYSYSSALSDHEESWTYDNLNHFLYNPKDFASGTKMTFNGVKDTEDRANLIAYLRTMNDNPPPLPEE</sequence>
<keyword evidence="3" id="KW-0602">Photosynthesis</keyword>
<dbReference type="AlphaFoldDB" id="A0A8J7V4E3"/>
<dbReference type="PROSITE" id="PS51007">
    <property type="entry name" value="CYTC"/>
    <property type="match status" value="1"/>
</dbReference>
<dbReference type="GO" id="GO:0046872">
    <property type="term" value="F:metal ion binding"/>
    <property type="evidence" value="ECO:0007669"/>
    <property type="project" value="UniProtKB-KW"/>
</dbReference>
<proteinExistence type="predicted"/>
<evidence type="ECO:0000313" key="11">
    <source>
        <dbReference type="EMBL" id="MBP5858987.1"/>
    </source>
</evidence>
<keyword evidence="7 8" id="KW-0408">Iron</keyword>
<gene>
    <name evidence="11" type="ORF">KAJ83_18350</name>
</gene>
<evidence type="ECO:0000256" key="7">
    <source>
        <dbReference type="ARBA" id="ARBA00023004"/>
    </source>
</evidence>
<evidence type="ECO:0000256" key="1">
    <source>
        <dbReference type="ARBA" id="ARBA00003590"/>
    </source>
</evidence>
<dbReference type="Proteomes" id="UP000672602">
    <property type="component" value="Unassembled WGS sequence"/>
</dbReference>
<feature type="compositionally biased region" description="Low complexity" evidence="9">
    <location>
        <begin position="48"/>
        <end position="61"/>
    </location>
</feature>
<name>A0A8J7V4E3_9PROT</name>
<dbReference type="GO" id="GO:0015979">
    <property type="term" value="P:photosynthesis"/>
    <property type="evidence" value="ECO:0007669"/>
    <property type="project" value="UniProtKB-KW"/>
</dbReference>
<dbReference type="GO" id="GO:0020037">
    <property type="term" value="F:heme binding"/>
    <property type="evidence" value="ECO:0007669"/>
    <property type="project" value="InterPro"/>
</dbReference>
<evidence type="ECO:0000256" key="8">
    <source>
        <dbReference type="PROSITE-ProRule" id="PRU00433"/>
    </source>
</evidence>
<keyword evidence="2" id="KW-0813">Transport</keyword>
<organism evidence="11 12">
    <name type="scientific">Marivibrio halodurans</name>
    <dbReference type="NCBI Taxonomy" id="2039722"/>
    <lineage>
        <taxon>Bacteria</taxon>
        <taxon>Pseudomonadati</taxon>
        <taxon>Pseudomonadota</taxon>
        <taxon>Alphaproteobacteria</taxon>
        <taxon>Rhodospirillales</taxon>
        <taxon>Rhodospirillaceae</taxon>
        <taxon>Marivibrio</taxon>
    </lineage>
</organism>
<evidence type="ECO:0000313" key="12">
    <source>
        <dbReference type="Proteomes" id="UP000672602"/>
    </source>
</evidence>
<evidence type="ECO:0000256" key="9">
    <source>
        <dbReference type="SAM" id="MobiDB-lite"/>
    </source>
</evidence>
<dbReference type="RefSeq" id="WP_210683573.1">
    <property type="nucleotide sequence ID" value="NZ_JAGMWN010000013.1"/>
</dbReference>
<protein>
    <submittedName>
        <fullName evidence="11">Cytochrome c family protein</fullName>
    </submittedName>
</protein>
<comment type="function">
    <text evidence="1">Cytochrome c2 is found mainly in purple, non-sulfur, photosynthetic bacteria where it functions as the electron donor to the oxidized bacteriochlorophyll in the photophosphorylation pathway. However, it may also have a role in the respiratory chain and is found in some non-photosynthetic bacteria.</text>
</comment>
<evidence type="ECO:0000256" key="5">
    <source>
        <dbReference type="ARBA" id="ARBA00022723"/>
    </source>
</evidence>
<keyword evidence="4 8" id="KW-0349">Heme</keyword>
<dbReference type="EMBL" id="JAGMWN010000013">
    <property type="protein sequence ID" value="MBP5858987.1"/>
    <property type="molecule type" value="Genomic_DNA"/>
</dbReference>
<reference evidence="11" key="1">
    <citation type="submission" date="2021-04" db="EMBL/GenBank/DDBJ databases">
        <authorList>
            <person name="Zhang D.-C."/>
        </authorList>
    </citation>
    <scope>NUCLEOTIDE SEQUENCE</scope>
    <source>
        <strain evidence="11">CGMCC 1.15697</strain>
    </source>
</reference>
<keyword evidence="12" id="KW-1185">Reference proteome</keyword>
<dbReference type="PRINTS" id="PR00604">
    <property type="entry name" value="CYTCHRMECIAB"/>
</dbReference>
<evidence type="ECO:0000256" key="6">
    <source>
        <dbReference type="ARBA" id="ARBA00022982"/>
    </source>
</evidence>
<evidence type="ECO:0000256" key="4">
    <source>
        <dbReference type="ARBA" id="ARBA00022617"/>
    </source>
</evidence>
<dbReference type="GO" id="GO:0009055">
    <property type="term" value="F:electron transfer activity"/>
    <property type="evidence" value="ECO:0007669"/>
    <property type="project" value="InterPro"/>
</dbReference>
<dbReference type="InterPro" id="IPR036909">
    <property type="entry name" value="Cyt_c-like_dom_sf"/>
</dbReference>
<dbReference type="PANTHER" id="PTHR11961">
    <property type="entry name" value="CYTOCHROME C"/>
    <property type="match status" value="1"/>
</dbReference>